<dbReference type="SFLD" id="SFLDG01066">
    <property type="entry name" value="organic_radical-activating_enz"/>
    <property type="match status" value="1"/>
</dbReference>
<feature type="domain" description="4Fe-4S ferredoxin-type" evidence="9">
    <location>
        <begin position="62"/>
        <end position="91"/>
    </location>
</feature>
<protein>
    <submittedName>
        <fullName evidence="11">Glycyl-radical enzyme activating protein</fullName>
    </submittedName>
</protein>
<organism evidence="11 12">
    <name type="scientific">Abyssobacteria bacterium (strain SURF_5)</name>
    <dbReference type="NCBI Taxonomy" id="2093360"/>
    <lineage>
        <taxon>Bacteria</taxon>
        <taxon>Pseudomonadati</taxon>
        <taxon>Candidatus Hydrogenedentota</taxon>
        <taxon>Candidatus Abyssobacteria</taxon>
    </lineage>
</organism>
<evidence type="ECO:0000256" key="6">
    <source>
        <dbReference type="ARBA" id="ARBA00023002"/>
    </source>
</evidence>
<evidence type="ECO:0000256" key="8">
    <source>
        <dbReference type="ARBA" id="ARBA00023014"/>
    </source>
</evidence>
<feature type="domain" description="4Fe-4S ferredoxin-type" evidence="9">
    <location>
        <begin position="92"/>
        <end position="120"/>
    </location>
</feature>
<keyword evidence="3" id="KW-0004">4Fe-4S</keyword>
<dbReference type="SUPFAM" id="SSF54862">
    <property type="entry name" value="4Fe-4S ferredoxins"/>
    <property type="match status" value="1"/>
</dbReference>
<evidence type="ECO:0000256" key="1">
    <source>
        <dbReference type="ARBA" id="ARBA00001966"/>
    </source>
</evidence>
<feature type="domain" description="Radical SAM core" evidence="10">
    <location>
        <begin position="31"/>
        <end position="314"/>
    </location>
</feature>
<evidence type="ECO:0000313" key="11">
    <source>
        <dbReference type="EMBL" id="RJP24905.1"/>
    </source>
</evidence>
<comment type="cofactor">
    <cofactor evidence="1">
        <name>[4Fe-4S] cluster</name>
        <dbReference type="ChEBI" id="CHEBI:49883"/>
    </cofactor>
</comment>
<evidence type="ECO:0000259" key="9">
    <source>
        <dbReference type="PROSITE" id="PS51379"/>
    </source>
</evidence>
<dbReference type="SFLD" id="SFLDS00029">
    <property type="entry name" value="Radical_SAM"/>
    <property type="match status" value="1"/>
</dbReference>
<evidence type="ECO:0000256" key="5">
    <source>
        <dbReference type="ARBA" id="ARBA00022723"/>
    </source>
</evidence>
<dbReference type="PROSITE" id="PS01087">
    <property type="entry name" value="RADICAL_ACTIVATING"/>
    <property type="match status" value="1"/>
</dbReference>
<keyword evidence="7" id="KW-0408">Iron</keyword>
<comment type="caution">
    <text evidence="11">The sequence shown here is derived from an EMBL/GenBank/DDBJ whole genome shotgun (WGS) entry which is preliminary data.</text>
</comment>
<dbReference type="InterPro" id="IPR017896">
    <property type="entry name" value="4Fe4S_Fe-S-bd"/>
</dbReference>
<dbReference type="InterPro" id="IPR007197">
    <property type="entry name" value="rSAM"/>
</dbReference>
<dbReference type="NCBIfam" id="TIGR02494">
    <property type="entry name" value="PFLE_PFLC"/>
    <property type="match status" value="1"/>
</dbReference>
<evidence type="ECO:0000256" key="7">
    <source>
        <dbReference type="ARBA" id="ARBA00023004"/>
    </source>
</evidence>
<keyword evidence="4" id="KW-0949">S-adenosyl-L-methionine</keyword>
<reference evidence="11 12" key="1">
    <citation type="journal article" date="2017" name="ISME J.">
        <title>Energy and carbon metabolisms in a deep terrestrial subsurface fluid microbial community.</title>
        <authorList>
            <person name="Momper L."/>
            <person name="Jungbluth S.P."/>
            <person name="Lee M.D."/>
            <person name="Amend J.P."/>
        </authorList>
    </citation>
    <scope>NUCLEOTIDE SEQUENCE [LARGE SCALE GENOMIC DNA]</scope>
    <source>
        <strain evidence="11">SURF_5</strain>
    </source>
</reference>
<dbReference type="GO" id="GO:0046872">
    <property type="term" value="F:metal ion binding"/>
    <property type="evidence" value="ECO:0007669"/>
    <property type="project" value="UniProtKB-KW"/>
</dbReference>
<dbReference type="AlphaFoldDB" id="A0A3A4P271"/>
<dbReference type="Gene3D" id="3.80.30.10">
    <property type="entry name" value="pyruvate-formate lyase- activating enzyme"/>
    <property type="match status" value="1"/>
</dbReference>
<accession>A0A3A4P271</accession>
<dbReference type="PANTHER" id="PTHR30352">
    <property type="entry name" value="PYRUVATE FORMATE-LYASE-ACTIVATING ENZYME"/>
    <property type="match status" value="1"/>
</dbReference>
<gene>
    <name evidence="11" type="ORF">C4520_03155</name>
</gene>
<comment type="similarity">
    <text evidence="2">Belongs to the organic radical-activating enzymes family.</text>
</comment>
<dbReference type="Proteomes" id="UP000265882">
    <property type="component" value="Unassembled WGS sequence"/>
</dbReference>
<keyword evidence="8" id="KW-0411">Iron-sulfur</keyword>
<evidence type="ECO:0000256" key="2">
    <source>
        <dbReference type="ARBA" id="ARBA00009777"/>
    </source>
</evidence>
<evidence type="ECO:0000313" key="12">
    <source>
        <dbReference type="Proteomes" id="UP000265882"/>
    </source>
</evidence>
<dbReference type="Pfam" id="PF04055">
    <property type="entry name" value="Radical_SAM"/>
    <property type="match status" value="1"/>
</dbReference>
<keyword evidence="5" id="KW-0479">Metal-binding</keyword>
<name>A0A3A4P271_ABYX5</name>
<dbReference type="PROSITE" id="PS51379">
    <property type="entry name" value="4FE4S_FER_2"/>
    <property type="match status" value="2"/>
</dbReference>
<dbReference type="Gene3D" id="3.30.70.20">
    <property type="match status" value="1"/>
</dbReference>
<sequence>MIRKANIKNHDKHLTEEMTGIVFDIQYYAIYDGPGIRTCIFLKGCPLRCAWCQNPESQDPNPQMSWFAERCARCQRCIESCPSGALSMKNNSIIRDHDRCTACGACEQTCANGAMERIGKSLSAGQVVEMAAADNAFYTASGGGVTFSGGEPTFQPEFLRALLEQSRKENIHTALETCGHFSPKFLPDLLELVDLFLFDIKHVDSSIHERLIGAPNQQILENFSRILSFAGTERIIPRIPLIPGFNVDSDSISQFIEYFDRVNFRGQVHLMPYNRLAKTKWEKIGKGALYRDMGALSDEMLNTTIQRFEDCGFAVICNS</sequence>
<evidence type="ECO:0000256" key="3">
    <source>
        <dbReference type="ARBA" id="ARBA00022485"/>
    </source>
</evidence>
<dbReference type="InterPro" id="IPR040074">
    <property type="entry name" value="BssD/PflA/YjjW"/>
</dbReference>
<dbReference type="PROSITE" id="PS00198">
    <property type="entry name" value="4FE4S_FER_1"/>
    <property type="match status" value="1"/>
</dbReference>
<dbReference type="EMBL" id="QZKU01000028">
    <property type="protein sequence ID" value="RJP24905.1"/>
    <property type="molecule type" value="Genomic_DNA"/>
</dbReference>
<dbReference type="InterPro" id="IPR017900">
    <property type="entry name" value="4Fe4S_Fe_S_CS"/>
</dbReference>
<dbReference type="InterPro" id="IPR001989">
    <property type="entry name" value="Radical_activat_CS"/>
</dbReference>
<dbReference type="PIRSF" id="PIRSF000371">
    <property type="entry name" value="PFL_act_enz"/>
    <property type="match status" value="1"/>
</dbReference>
<dbReference type="PANTHER" id="PTHR30352:SF4">
    <property type="entry name" value="PYRUVATE FORMATE-LYASE 2-ACTIVATING ENZYME"/>
    <property type="match status" value="1"/>
</dbReference>
<dbReference type="PROSITE" id="PS51918">
    <property type="entry name" value="RADICAL_SAM"/>
    <property type="match status" value="1"/>
</dbReference>
<dbReference type="GO" id="GO:0016491">
    <property type="term" value="F:oxidoreductase activity"/>
    <property type="evidence" value="ECO:0007669"/>
    <property type="project" value="UniProtKB-KW"/>
</dbReference>
<evidence type="ECO:0000259" key="10">
    <source>
        <dbReference type="PROSITE" id="PS51918"/>
    </source>
</evidence>
<dbReference type="SFLD" id="SFLDG01118">
    <property type="entry name" value="activating_enzymes__group_2"/>
    <property type="match status" value="1"/>
</dbReference>
<keyword evidence="6" id="KW-0560">Oxidoreductase</keyword>
<dbReference type="InterPro" id="IPR034457">
    <property type="entry name" value="Organic_radical-activating"/>
</dbReference>
<proteinExistence type="inferred from homology"/>
<dbReference type="GO" id="GO:0051539">
    <property type="term" value="F:4 iron, 4 sulfur cluster binding"/>
    <property type="evidence" value="ECO:0007669"/>
    <property type="project" value="UniProtKB-KW"/>
</dbReference>
<evidence type="ECO:0000256" key="4">
    <source>
        <dbReference type="ARBA" id="ARBA00022691"/>
    </source>
</evidence>
<dbReference type="InterPro" id="IPR012839">
    <property type="entry name" value="Organic_radical_activase"/>
</dbReference>
<dbReference type="CDD" id="cd01335">
    <property type="entry name" value="Radical_SAM"/>
    <property type="match status" value="1"/>
</dbReference>
<dbReference type="Pfam" id="PF13353">
    <property type="entry name" value="Fer4_12"/>
    <property type="match status" value="1"/>
</dbReference>